<organism evidence="4 5">
    <name type="scientific">Nitrosotalea devaniterrae</name>
    <dbReference type="NCBI Taxonomy" id="1078905"/>
    <lineage>
        <taxon>Archaea</taxon>
        <taxon>Nitrososphaerota</taxon>
        <taxon>Nitrososphaeria</taxon>
        <taxon>Nitrosotaleales</taxon>
        <taxon>Nitrosotaleaceae</taxon>
        <taxon>Nitrosotalea</taxon>
    </lineage>
</organism>
<dbReference type="Proteomes" id="UP000196239">
    <property type="component" value="Chromosome 1"/>
</dbReference>
<evidence type="ECO:0000256" key="2">
    <source>
        <dbReference type="SAM" id="MobiDB-lite"/>
    </source>
</evidence>
<feature type="region of interest" description="Disordered" evidence="2">
    <location>
        <begin position="405"/>
        <end position="435"/>
    </location>
</feature>
<dbReference type="KEGG" id="ndv:NDEV_1372"/>
<feature type="compositionally biased region" description="Low complexity" evidence="2">
    <location>
        <begin position="318"/>
        <end position="340"/>
    </location>
</feature>
<evidence type="ECO:0000313" key="4">
    <source>
        <dbReference type="EMBL" id="CUR52137.1"/>
    </source>
</evidence>
<dbReference type="PANTHER" id="PTHR13817">
    <property type="entry name" value="TITIN"/>
    <property type="match status" value="1"/>
</dbReference>
<keyword evidence="5" id="KW-1185">Reference proteome</keyword>
<proteinExistence type="predicted"/>
<evidence type="ECO:0000256" key="1">
    <source>
        <dbReference type="ARBA" id="ARBA00022737"/>
    </source>
</evidence>
<dbReference type="SUPFAM" id="SSF49265">
    <property type="entry name" value="Fibronectin type III"/>
    <property type="match status" value="2"/>
</dbReference>
<keyword evidence="1" id="KW-0677">Repeat</keyword>
<dbReference type="PANTHER" id="PTHR13817:SF73">
    <property type="entry name" value="FIBRONECTIN TYPE-III DOMAIN-CONTAINING PROTEIN"/>
    <property type="match status" value="1"/>
</dbReference>
<evidence type="ECO:0000313" key="5">
    <source>
        <dbReference type="Proteomes" id="UP000196239"/>
    </source>
</evidence>
<name>A0A128A491_9ARCH</name>
<dbReference type="SMART" id="SM00060">
    <property type="entry name" value="FN3"/>
    <property type="match status" value="2"/>
</dbReference>
<feature type="domain" description="Fibronectin type-III" evidence="3">
    <location>
        <begin position="217"/>
        <end position="311"/>
    </location>
</feature>
<dbReference type="InterPro" id="IPR003961">
    <property type="entry name" value="FN3_dom"/>
</dbReference>
<evidence type="ECO:0000259" key="3">
    <source>
        <dbReference type="PROSITE" id="PS50853"/>
    </source>
</evidence>
<dbReference type="InterPro" id="IPR036116">
    <property type="entry name" value="FN3_sf"/>
</dbReference>
<dbReference type="PROSITE" id="PS50853">
    <property type="entry name" value="FN3"/>
    <property type="match status" value="2"/>
</dbReference>
<protein>
    <recommendedName>
        <fullName evidence="3">Fibronectin type-III domain-containing protein</fullName>
    </recommendedName>
</protein>
<dbReference type="InterPro" id="IPR050964">
    <property type="entry name" value="Striated_Muscle_Regulatory"/>
</dbReference>
<sequence>MAAMMMISQKLLLLAILLVLIIPIGTNFYAQGAPPQVQTHNPTGLSATAVSPTQINLFWSAPTQNYGKIIVGYKIEQQISYGVFDTVVYNSGSTLTAYSMTGLKTGVAYTYRVSAVYSDDTSTDPSNVAAAIPSSTSVQSPNPPVSSPSTNVQFDFVPSDGTALSGVIFSQSDYLALQYKKDPRSIMLDAVPTSYPANNNLDNLLSYQNNHLSDDAVPAPLIAKPASSTQINLSWLPPIEQYGQKLGGYRIEIKNAPGDYQVIDENTGNGTTKYSISGLTPETTYTYRVSAVYPGTHSNPSNEASATTLAFVAPPVKQNQTTTTSSTPSSGTTPTNTTPPVVNNVQFDLTAPDGSLLSGVILTQNDYQQLVIIKDPRTILTNVGQTTSTINNALSSIVRYQTLHTVQDSTPVPPTTTPIENSSQPPTQPAKPQPVDSTLVNGVITSVVASGVVGITTWFVKTKVARKIAKEYHFTLEHVYSTTVSQIRIRNSGETIEDCIIICDKDPCVWVDTHLDKPRHIYEGSVSSVTVPKEFENQNPMISVKSGKKVLRKIMLDDMAHG</sequence>
<gene>
    <name evidence="4" type="ORF">NDEV_1372</name>
</gene>
<dbReference type="EMBL" id="LN890280">
    <property type="protein sequence ID" value="CUR52137.1"/>
    <property type="molecule type" value="Genomic_DNA"/>
</dbReference>
<dbReference type="Pfam" id="PF00041">
    <property type="entry name" value="fn3"/>
    <property type="match status" value="2"/>
</dbReference>
<dbReference type="Gene3D" id="2.60.40.10">
    <property type="entry name" value="Immunoglobulins"/>
    <property type="match status" value="2"/>
</dbReference>
<accession>A0A128A491</accession>
<feature type="region of interest" description="Disordered" evidence="2">
    <location>
        <begin position="317"/>
        <end position="340"/>
    </location>
</feature>
<dbReference type="InterPro" id="IPR013783">
    <property type="entry name" value="Ig-like_fold"/>
</dbReference>
<feature type="domain" description="Fibronectin type-III" evidence="3">
    <location>
        <begin position="41"/>
        <end position="135"/>
    </location>
</feature>
<dbReference type="CDD" id="cd00063">
    <property type="entry name" value="FN3"/>
    <property type="match status" value="2"/>
</dbReference>
<reference evidence="5" key="1">
    <citation type="submission" date="2015-10" db="EMBL/GenBank/DDBJ databases">
        <authorList>
            <person name="Lehtovirta-Morley L.E."/>
            <person name="Vieille C."/>
        </authorList>
    </citation>
    <scope>NUCLEOTIDE SEQUENCE [LARGE SCALE GENOMIC DNA]</scope>
</reference>
<dbReference type="AlphaFoldDB" id="A0A128A491"/>